<feature type="region of interest" description="Disordered" evidence="1">
    <location>
        <begin position="54"/>
        <end position="73"/>
    </location>
</feature>
<comment type="caution">
    <text evidence="2">The sequence shown here is derived from an EMBL/GenBank/DDBJ whole genome shotgun (WGS) entry which is preliminary data.</text>
</comment>
<organism evidence="2 3">
    <name type="scientific">Pseudokineococcus basanitobsidens</name>
    <dbReference type="NCBI Taxonomy" id="1926649"/>
    <lineage>
        <taxon>Bacteria</taxon>
        <taxon>Bacillati</taxon>
        <taxon>Actinomycetota</taxon>
        <taxon>Actinomycetes</taxon>
        <taxon>Kineosporiales</taxon>
        <taxon>Kineosporiaceae</taxon>
        <taxon>Pseudokineococcus</taxon>
    </lineage>
</organism>
<reference evidence="2 3" key="1">
    <citation type="journal article" date="2017" name="Int. J. Syst. Evol. Microbiol.">
        <title>Pseudokineococcus basanitobsidens sp. nov., isolated from volcanic rock.</title>
        <authorList>
            <person name="Lee D.W."/>
            <person name="Park M.Y."/>
            <person name="Kim J.J."/>
            <person name="Kim B.S."/>
        </authorList>
    </citation>
    <scope>NUCLEOTIDE SEQUENCE [LARGE SCALE GENOMIC DNA]</scope>
    <source>
        <strain evidence="2 3">DSM 103726</strain>
    </source>
</reference>
<proteinExistence type="predicted"/>
<evidence type="ECO:0000256" key="1">
    <source>
        <dbReference type="SAM" id="MobiDB-lite"/>
    </source>
</evidence>
<dbReference type="Proteomes" id="UP001387100">
    <property type="component" value="Unassembled WGS sequence"/>
</dbReference>
<sequence>MTFTLLVLAAAAAWSVALGRQALPRPLRVPLRRATAGDLARDAGRGLRELDRLHRSGPVARAPRSPWGRRVRT</sequence>
<accession>A0ABU8RKX8</accession>
<protein>
    <submittedName>
        <fullName evidence="2">Uncharacterized protein</fullName>
    </submittedName>
</protein>
<dbReference type="EMBL" id="JBBIAA010000010">
    <property type="protein sequence ID" value="MEJ5945661.1"/>
    <property type="molecule type" value="Genomic_DNA"/>
</dbReference>
<keyword evidence="3" id="KW-1185">Reference proteome</keyword>
<evidence type="ECO:0000313" key="3">
    <source>
        <dbReference type="Proteomes" id="UP001387100"/>
    </source>
</evidence>
<dbReference type="RefSeq" id="WP_339575046.1">
    <property type="nucleotide sequence ID" value="NZ_JBBIAA010000010.1"/>
</dbReference>
<gene>
    <name evidence="2" type="ORF">WDZ17_10195</name>
</gene>
<name>A0ABU8RKX8_9ACTN</name>
<evidence type="ECO:0000313" key="2">
    <source>
        <dbReference type="EMBL" id="MEJ5945661.1"/>
    </source>
</evidence>